<protein>
    <recommendedName>
        <fullName evidence="3">Copia-type polyprotein</fullName>
    </recommendedName>
</protein>
<evidence type="ECO:0000313" key="2">
    <source>
        <dbReference type="Proteomes" id="UP000265520"/>
    </source>
</evidence>
<proteinExistence type="predicted"/>
<reference evidence="1 2" key="1">
    <citation type="journal article" date="2018" name="Front. Plant Sci.">
        <title>Red Clover (Trifolium pratense) and Zigzag Clover (T. medium) - A Picture of Genomic Similarities and Differences.</title>
        <authorList>
            <person name="Dluhosova J."/>
            <person name="Istvanek J."/>
            <person name="Nedelnik J."/>
            <person name="Repkova J."/>
        </authorList>
    </citation>
    <scope>NUCLEOTIDE SEQUENCE [LARGE SCALE GENOMIC DNA]</scope>
    <source>
        <strain evidence="2">cv. 10/8</strain>
        <tissue evidence="1">Leaf</tissue>
    </source>
</reference>
<feature type="non-terminal residue" evidence="1">
    <location>
        <position position="50"/>
    </location>
</feature>
<comment type="caution">
    <text evidence="1">The sequence shown here is derived from an EMBL/GenBank/DDBJ whole genome shotgun (WGS) entry which is preliminary data.</text>
</comment>
<evidence type="ECO:0008006" key="3">
    <source>
        <dbReference type="Google" id="ProtNLM"/>
    </source>
</evidence>
<organism evidence="1 2">
    <name type="scientific">Trifolium medium</name>
    <dbReference type="NCBI Taxonomy" id="97028"/>
    <lineage>
        <taxon>Eukaryota</taxon>
        <taxon>Viridiplantae</taxon>
        <taxon>Streptophyta</taxon>
        <taxon>Embryophyta</taxon>
        <taxon>Tracheophyta</taxon>
        <taxon>Spermatophyta</taxon>
        <taxon>Magnoliopsida</taxon>
        <taxon>eudicotyledons</taxon>
        <taxon>Gunneridae</taxon>
        <taxon>Pentapetalae</taxon>
        <taxon>rosids</taxon>
        <taxon>fabids</taxon>
        <taxon>Fabales</taxon>
        <taxon>Fabaceae</taxon>
        <taxon>Papilionoideae</taxon>
        <taxon>50 kb inversion clade</taxon>
        <taxon>NPAAA clade</taxon>
        <taxon>Hologalegina</taxon>
        <taxon>IRL clade</taxon>
        <taxon>Trifolieae</taxon>
        <taxon>Trifolium</taxon>
    </lineage>
</organism>
<name>A0A392NZ40_9FABA</name>
<dbReference type="Proteomes" id="UP000265520">
    <property type="component" value="Unassembled WGS sequence"/>
</dbReference>
<keyword evidence="2" id="KW-1185">Reference proteome</keyword>
<sequence length="50" mass="5598">MENCNEVCSLIVPGCKLVKDESGKPTDAREYKQMVGCLMYLLATRPDLAY</sequence>
<accession>A0A392NZ40</accession>
<evidence type="ECO:0000313" key="1">
    <source>
        <dbReference type="EMBL" id="MCI04742.1"/>
    </source>
</evidence>
<dbReference type="EMBL" id="LXQA010056355">
    <property type="protein sequence ID" value="MCI04742.1"/>
    <property type="molecule type" value="Genomic_DNA"/>
</dbReference>
<dbReference type="AlphaFoldDB" id="A0A392NZ40"/>